<keyword evidence="3 7" id="KW-0436">Ligase</keyword>
<dbReference type="Proteomes" id="UP000494201">
    <property type="component" value="Unassembled WGS sequence"/>
</dbReference>
<name>A0A6P2G1Y0_9BURK</name>
<dbReference type="GO" id="GO:0003952">
    <property type="term" value="F:NAD+ synthase (glutamine-hydrolyzing) activity"/>
    <property type="evidence" value="ECO:0007669"/>
    <property type="project" value="UniProtKB-UniRule"/>
</dbReference>
<evidence type="ECO:0000313" key="13">
    <source>
        <dbReference type="EMBL" id="VVU47668.1"/>
    </source>
</evidence>
<protein>
    <recommendedName>
        <fullName evidence="7 8">Glutamine-dependent NAD(+) synthetase</fullName>
        <ecNumber evidence="7 8">6.3.5.1</ecNumber>
    </recommendedName>
    <alternativeName>
        <fullName evidence="7 8">NAD(+) synthase [glutamine-hydrolyzing]</fullName>
    </alternativeName>
</protein>
<dbReference type="InterPro" id="IPR022310">
    <property type="entry name" value="NAD/GMP_synthase"/>
</dbReference>
<dbReference type="Pfam" id="PF02540">
    <property type="entry name" value="NAD_synthase"/>
    <property type="match status" value="1"/>
</dbReference>
<comment type="function">
    <text evidence="7">Catalyzes the ATP-dependent amidation of deamido-NAD to form NAD. Uses L-glutamine as a nitrogen source.</text>
</comment>
<dbReference type="RefSeq" id="WP_174924984.1">
    <property type="nucleotide sequence ID" value="NZ_CABVLY010000001.1"/>
</dbReference>
<evidence type="ECO:0000259" key="11">
    <source>
        <dbReference type="PROSITE" id="PS50263"/>
    </source>
</evidence>
<dbReference type="PANTHER" id="PTHR23090">
    <property type="entry name" value="NH 3 /GLUTAMINE-DEPENDENT NAD + SYNTHETASE"/>
    <property type="match status" value="1"/>
</dbReference>
<feature type="binding site" evidence="7">
    <location>
        <position position="428"/>
    </location>
    <ligand>
        <name>ATP</name>
        <dbReference type="ChEBI" id="CHEBI:30616"/>
    </ligand>
</feature>
<evidence type="ECO:0000256" key="2">
    <source>
        <dbReference type="ARBA" id="ARBA00007145"/>
    </source>
</evidence>
<feature type="binding site" evidence="7">
    <location>
        <position position="548"/>
    </location>
    <ligand>
        <name>deamido-NAD(+)</name>
        <dbReference type="ChEBI" id="CHEBI:58437"/>
        <note>ligand shared between two neighboring subunits</note>
    </ligand>
</feature>
<organism evidence="13 14">
    <name type="scientific">Burkholderia anthina</name>
    <dbReference type="NCBI Taxonomy" id="179879"/>
    <lineage>
        <taxon>Bacteria</taxon>
        <taxon>Pseudomonadati</taxon>
        <taxon>Pseudomonadota</taxon>
        <taxon>Betaproteobacteria</taxon>
        <taxon>Burkholderiales</taxon>
        <taxon>Burkholderiaceae</taxon>
        <taxon>Burkholderia</taxon>
        <taxon>Burkholderia cepacia complex</taxon>
    </lineage>
</organism>
<dbReference type="Proteomes" id="UP000755577">
    <property type="component" value="Unassembled WGS sequence"/>
</dbReference>
<dbReference type="GeneID" id="56498382"/>
<dbReference type="FunFam" id="3.40.50.620:FF:000106">
    <property type="entry name" value="Glutamine-dependent NAD(+) synthetase"/>
    <property type="match status" value="1"/>
</dbReference>
<keyword evidence="5 7" id="KW-0067">ATP-binding</keyword>
<feature type="active site" description="Proton acceptor; for glutaminase activity" evidence="7">
    <location>
        <position position="43"/>
    </location>
</feature>
<evidence type="ECO:0000256" key="9">
    <source>
        <dbReference type="RuleBase" id="RU003811"/>
    </source>
</evidence>
<dbReference type="InterPro" id="IPR036526">
    <property type="entry name" value="C-N_Hydrolase_sf"/>
</dbReference>
<proteinExistence type="inferred from homology"/>
<evidence type="ECO:0000256" key="6">
    <source>
        <dbReference type="ARBA" id="ARBA00023027"/>
    </source>
</evidence>
<keyword evidence="15" id="KW-1185">Reference proteome</keyword>
<reference evidence="13 14" key="1">
    <citation type="submission" date="2019-09" db="EMBL/GenBank/DDBJ databases">
        <authorList>
            <person name="Depoorter E."/>
        </authorList>
    </citation>
    <scope>NUCLEOTIDE SEQUENCE [LARGE SCALE GENOMIC DNA]</scope>
    <source>
        <strain evidence="13">LMG 20980</strain>
    </source>
</reference>
<evidence type="ECO:0000256" key="4">
    <source>
        <dbReference type="ARBA" id="ARBA00022741"/>
    </source>
</evidence>
<keyword evidence="4 7" id="KW-0547">Nucleotide-binding</keyword>
<feature type="compositionally biased region" description="Gly residues" evidence="10">
    <location>
        <begin position="92"/>
        <end position="102"/>
    </location>
</feature>
<dbReference type="HAMAP" id="MF_02090">
    <property type="entry name" value="NadE_glutamine_dep"/>
    <property type="match status" value="1"/>
</dbReference>
<dbReference type="PIRSF" id="PIRSF006630">
    <property type="entry name" value="NADS_GAT"/>
    <property type="match status" value="1"/>
</dbReference>
<sequence>MKTRLALAQINVTVGDFAGNVARIVAAARAAHNDGAQLMVAPELAVSGYPPEDLLLRPAFYAAAAAALDTLADALRAFDGLAVLVGHPLRGPGRGPGSGAGSRAGDDARAPAVDGNANCPIERGVPPTDTYNAVSLIVGGEIVGTYRKQDLPNADVFDEKRYFATDTEPFVFELNGVRYGVIICEDAWHASAAQIAKAAGAQVLLIPNGSPYHMDKEALRIDILRARIRETGLPMVYVNLVGGQDELVFDGGSFVLDAQGALVAKMPQFDEGHAIVEFDGPRPLSGAIAPDLPVDAQVYRALVTGVRDYIGKNGFPGALIGLSGGVDSALVLAIACDALGPERVRAVMMPSRYTAGISTTDAAEMARRVGVRYDEIAIAPMFDAFRAALANEFAGRAEDATEENIQARIRGTLLMALSNKFGSIVLTTGNKSEMAVGYCTLYGDMAGGFAVIKDIAKTLVYRLCRYRNASADFGPRDVIPERILTRAPSAELRENQTDQDSLPPYDVLDAIMRMYMEEDRPLAEIVAAGYAEADVARVTRLIKVNEYKRRQAPIGIRVTHRAFGRDWRYPVTSRFTERLD</sequence>
<feature type="active site" description="For glutaminase activity" evidence="7">
    <location>
        <position position="148"/>
    </location>
</feature>
<gene>
    <name evidence="7" type="primary">nadE</name>
    <name evidence="13" type="ORF">BAN20980_00359</name>
    <name evidence="12" type="ORF">JQK92_11420</name>
</gene>
<evidence type="ECO:0000313" key="12">
    <source>
        <dbReference type="EMBL" id="MBM2767033.1"/>
    </source>
</evidence>
<dbReference type="AlphaFoldDB" id="A0A6P2G1Y0"/>
<dbReference type="EC" id="6.3.5.1" evidence="7 8"/>
<dbReference type="CDD" id="cd07570">
    <property type="entry name" value="GAT_Gln-NAD-synth"/>
    <property type="match status" value="1"/>
</dbReference>
<feature type="binding site" evidence="7">
    <location>
        <position position="404"/>
    </location>
    <ligand>
        <name>deamido-NAD(+)</name>
        <dbReference type="ChEBI" id="CHEBI:58437"/>
        <note>ligand shared between two neighboring subunits</note>
    </ligand>
</feature>
<comment type="catalytic activity">
    <reaction evidence="7 8">
        <text>deamido-NAD(+) + L-glutamine + ATP + H2O = L-glutamate + AMP + diphosphate + NAD(+) + H(+)</text>
        <dbReference type="Rhea" id="RHEA:24384"/>
        <dbReference type="ChEBI" id="CHEBI:15377"/>
        <dbReference type="ChEBI" id="CHEBI:15378"/>
        <dbReference type="ChEBI" id="CHEBI:29985"/>
        <dbReference type="ChEBI" id="CHEBI:30616"/>
        <dbReference type="ChEBI" id="CHEBI:33019"/>
        <dbReference type="ChEBI" id="CHEBI:57540"/>
        <dbReference type="ChEBI" id="CHEBI:58359"/>
        <dbReference type="ChEBI" id="CHEBI:58437"/>
        <dbReference type="ChEBI" id="CHEBI:456215"/>
        <dbReference type="EC" id="6.3.5.1"/>
    </reaction>
</comment>
<feature type="binding site" evidence="7">
    <location>
        <begin position="321"/>
        <end position="328"/>
    </location>
    <ligand>
        <name>ATP</name>
        <dbReference type="ChEBI" id="CHEBI:30616"/>
    </ligand>
</feature>
<evidence type="ECO:0000313" key="15">
    <source>
        <dbReference type="Proteomes" id="UP000755577"/>
    </source>
</evidence>
<dbReference type="GO" id="GO:0005737">
    <property type="term" value="C:cytoplasm"/>
    <property type="evidence" value="ECO:0007669"/>
    <property type="project" value="InterPro"/>
</dbReference>
<dbReference type="InterPro" id="IPR003010">
    <property type="entry name" value="C-N_Hydrolase"/>
</dbReference>
<dbReference type="UniPathway" id="UPA00253">
    <property type="reaction ID" value="UER00334"/>
</dbReference>
<evidence type="ECO:0000256" key="1">
    <source>
        <dbReference type="ARBA" id="ARBA00005188"/>
    </source>
</evidence>
<dbReference type="EMBL" id="CABVLY010000001">
    <property type="protein sequence ID" value="VVU47668.1"/>
    <property type="molecule type" value="Genomic_DNA"/>
</dbReference>
<comment type="caution">
    <text evidence="7">Lacks conserved residue(s) required for the propagation of feature annotation.</text>
</comment>
<evidence type="ECO:0000313" key="14">
    <source>
        <dbReference type="Proteomes" id="UP000494201"/>
    </source>
</evidence>
<feature type="region of interest" description="Disordered" evidence="10">
    <location>
        <begin position="92"/>
        <end position="124"/>
    </location>
</feature>
<dbReference type="GO" id="GO:0008795">
    <property type="term" value="F:NAD+ synthase activity"/>
    <property type="evidence" value="ECO:0007669"/>
    <property type="project" value="UniProtKB-UniRule"/>
</dbReference>
<reference evidence="12 15" key="2">
    <citation type="submission" date="2021-02" db="EMBL/GenBank/DDBJ databases">
        <title>Draft genome of the type strains Burkholderia anthina DSM16086.</title>
        <authorList>
            <person name="Hertel R."/>
            <person name="Meissner J."/>
            <person name="Poehlein A."/>
            <person name="Daniel R."/>
            <person name="Commichau F.M."/>
        </authorList>
    </citation>
    <scope>NUCLEOTIDE SEQUENCE [LARGE SCALE GENOMIC DNA]</scope>
    <source>
        <strain evidence="12 15">DSM 16086</strain>
    </source>
</reference>
<feature type="domain" description="CN hydrolase" evidence="11">
    <location>
        <begin position="3"/>
        <end position="280"/>
    </location>
</feature>
<feature type="active site" description="Nucleophile; for glutaminase activity" evidence="7">
    <location>
        <position position="184"/>
    </location>
</feature>
<dbReference type="CDD" id="cd00553">
    <property type="entry name" value="NAD_synthase"/>
    <property type="match status" value="1"/>
</dbReference>
<dbReference type="Pfam" id="PF00795">
    <property type="entry name" value="CN_hydrolase"/>
    <property type="match status" value="1"/>
</dbReference>
<dbReference type="NCBIfam" id="NF010588">
    <property type="entry name" value="PRK13981.1"/>
    <property type="match status" value="1"/>
</dbReference>
<dbReference type="EMBL" id="JAFCIQ010000006">
    <property type="protein sequence ID" value="MBM2767033.1"/>
    <property type="molecule type" value="Genomic_DNA"/>
</dbReference>
<comment type="similarity">
    <text evidence="9">Belongs to the NAD synthetase family.</text>
</comment>
<evidence type="ECO:0000256" key="8">
    <source>
        <dbReference type="PIRNR" id="PIRNR006630"/>
    </source>
</evidence>
<comment type="similarity">
    <text evidence="2 7 8">In the C-terminal section; belongs to the NAD synthetase family.</text>
</comment>
<dbReference type="GO" id="GO:0004359">
    <property type="term" value="F:glutaminase activity"/>
    <property type="evidence" value="ECO:0007669"/>
    <property type="project" value="InterPro"/>
</dbReference>
<dbReference type="GO" id="GO:0009435">
    <property type="term" value="P:NAD+ biosynthetic process"/>
    <property type="evidence" value="ECO:0007669"/>
    <property type="project" value="UniProtKB-UniRule"/>
</dbReference>
<dbReference type="PANTHER" id="PTHR23090:SF9">
    <property type="entry name" value="GLUTAMINE-DEPENDENT NAD(+) SYNTHETASE"/>
    <property type="match status" value="1"/>
</dbReference>
<dbReference type="GO" id="GO:0005524">
    <property type="term" value="F:ATP binding"/>
    <property type="evidence" value="ECO:0007669"/>
    <property type="project" value="UniProtKB-UniRule"/>
</dbReference>
<dbReference type="Gene3D" id="3.40.50.620">
    <property type="entry name" value="HUPs"/>
    <property type="match status" value="1"/>
</dbReference>
<feature type="binding site" evidence="7">
    <location>
        <position position="433"/>
    </location>
    <ligand>
        <name>deamido-NAD(+)</name>
        <dbReference type="ChEBI" id="CHEBI:58437"/>
        <note>ligand shared between two neighboring subunits</note>
    </ligand>
</feature>
<dbReference type="NCBIfam" id="TIGR00552">
    <property type="entry name" value="nadE"/>
    <property type="match status" value="1"/>
</dbReference>
<dbReference type="SUPFAM" id="SSF56317">
    <property type="entry name" value="Carbon-nitrogen hydrolase"/>
    <property type="match status" value="1"/>
</dbReference>
<dbReference type="InterPro" id="IPR014729">
    <property type="entry name" value="Rossmann-like_a/b/a_fold"/>
</dbReference>
<evidence type="ECO:0000256" key="5">
    <source>
        <dbReference type="ARBA" id="ARBA00022840"/>
    </source>
</evidence>
<dbReference type="InterPro" id="IPR003694">
    <property type="entry name" value="NAD_synthase"/>
</dbReference>
<feature type="binding site" evidence="7">
    <location>
        <position position="210"/>
    </location>
    <ligand>
        <name>L-glutamine</name>
        <dbReference type="ChEBI" id="CHEBI:58359"/>
    </ligand>
</feature>
<dbReference type="InterPro" id="IPR014445">
    <property type="entry name" value="Gln-dep_NAD_synthase"/>
</dbReference>
<dbReference type="PROSITE" id="PS50263">
    <property type="entry name" value="CN_HYDROLASE"/>
    <property type="match status" value="1"/>
</dbReference>
<evidence type="ECO:0000256" key="10">
    <source>
        <dbReference type="SAM" id="MobiDB-lite"/>
    </source>
</evidence>
<accession>A0A6P2G1Y0</accession>
<evidence type="ECO:0000256" key="7">
    <source>
        <dbReference type="HAMAP-Rule" id="MF_02090"/>
    </source>
</evidence>
<dbReference type="Gene3D" id="3.60.110.10">
    <property type="entry name" value="Carbon-nitrogen hydrolase"/>
    <property type="match status" value="1"/>
</dbReference>
<evidence type="ECO:0000256" key="3">
    <source>
        <dbReference type="ARBA" id="ARBA00022598"/>
    </source>
</evidence>
<comment type="pathway">
    <text evidence="1 7 8">Cofactor biosynthesis; NAD(+) biosynthesis; NAD(+) from deamido-NAD(+) (L-Gln route): step 1/1.</text>
</comment>
<feature type="binding site" evidence="7">
    <location>
        <position position="216"/>
    </location>
    <ligand>
        <name>L-glutamine</name>
        <dbReference type="ChEBI" id="CHEBI:58359"/>
    </ligand>
</feature>
<dbReference type="SUPFAM" id="SSF52402">
    <property type="entry name" value="Adenine nucleotide alpha hydrolases-like"/>
    <property type="match status" value="1"/>
</dbReference>
<keyword evidence="6 7" id="KW-0520">NAD</keyword>